<evidence type="ECO:0000313" key="2">
    <source>
        <dbReference type="Proteomes" id="UP000464495"/>
    </source>
</evidence>
<name>A0A6P1T272_9RHOB</name>
<keyword evidence="2" id="KW-1185">Reference proteome</keyword>
<organism evidence="1 2">
    <name type="scientific">Algicella marina</name>
    <dbReference type="NCBI Taxonomy" id="2683284"/>
    <lineage>
        <taxon>Bacteria</taxon>
        <taxon>Pseudomonadati</taxon>
        <taxon>Pseudomonadota</taxon>
        <taxon>Alphaproteobacteria</taxon>
        <taxon>Rhodobacterales</taxon>
        <taxon>Paracoccaceae</taxon>
        <taxon>Algicella</taxon>
    </lineage>
</organism>
<reference evidence="1 2" key="1">
    <citation type="submission" date="2019-12" db="EMBL/GenBank/DDBJ databases">
        <title>Complete genome sequence of Algicella marina strain 9Alg 56(T) isolated from the red alga Tichocarpus crinitus.</title>
        <authorList>
            <person name="Kim S.-G."/>
            <person name="Nedashkovskaya O.I."/>
        </authorList>
    </citation>
    <scope>NUCLEOTIDE SEQUENCE [LARGE SCALE GENOMIC DNA]</scope>
    <source>
        <strain evidence="1 2">9Alg 56</strain>
    </source>
</reference>
<dbReference type="Proteomes" id="UP000464495">
    <property type="component" value="Chromosome"/>
</dbReference>
<dbReference type="KEGG" id="amaq:GO499_17390"/>
<dbReference type="AlphaFoldDB" id="A0A6P1T272"/>
<protein>
    <submittedName>
        <fullName evidence="1">Uncharacterized protein</fullName>
    </submittedName>
</protein>
<gene>
    <name evidence="1" type="ORF">GO499_17390</name>
</gene>
<accession>A0A6P1T272</accession>
<dbReference type="RefSeq" id="WP_161863371.1">
    <property type="nucleotide sequence ID" value="NZ_CP046620.1"/>
</dbReference>
<evidence type="ECO:0000313" key="1">
    <source>
        <dbReference type="EMBL" id="QHQ36828.1"/>
    </source>
</evidence>
<sequence>MIKNCHPIDELGEIRKQIGRLKAREREICDRIISEYGSGCHGERYSVTLHRRHSRRLDERLLPPEIRDDTRYYALHEVVSVRTHQTLGPDVTVPEVAVAEGL</sequence>
<proteinExistence type="predicted"/>
<dbReference type="EMBL" id="CP046620">
    <property type="protein sequence ID" value="QHQ36828.1"/>
    <property type="molecule type" value="Genomic_DNA"/>
</dbReference>